<proteinExistence type="predicted"/>
<accession>A0A930DLU3</accession>
<dbReference type="RefSeq" id="WP_304073232.1">
    <property type="nucleotide sequence ID" value="NZ_JABZRA010000180.1"/>
</dbReference>
<dbReference type="Gene3D" id="1.25.40.10">
    <property type="entry name" value="Tetratricopeptide repeat domain"/>
    <property type="match status" value="1"/>
</dbReference>
<sequence>MDFSGYEKEIQDLSLLIEKQYTLFDEGIFHSLGYLLGMAEKLDDESLKGYVYYQLADAYYSFHFDVDQMQLYLSKAIKSQQEVQDFSLLTRSHNLLGITEFLRGNFALALDYYMTALKYYEQMEEADNSLSGIVKSNIARLYFSLNDYDHGRYYAEEALYDISGTTVDSAYV</sequence>
<feature type="non-terminal residue" evidence="1">
    <location>
        <position position="172"/>
    </location>
</feature>
<gene>
    <name evidence="1" type="ORF">HXM90_09215</name>
</gene>
<dbReference type="AlphaFoldDB" id="A0A930DLU3"/>
<dbReference type="SUPFAM" id="SSF48452">
    <property type="entry name" value="TPR-like"/>
    <property type="match status" value="1"/>
</dbReference>
<reference evidence="1" key="1">
    <citation type="submission" date="2020-04" db="EMBL/GenBank/DDBJ databases">
        <title>Deep metagenomics examines the oral microbiome during advanced dental caries in children, revealing novel taxa and co-occurrences with host molecules.</title>
        <authorList>
            <person name="Baker J.L."/>
            <person name="Morton J.T."/>
            <person name="Dinis M."/>
            <person name="Alvarez R."/>
            <person name="Tran N.C."/>
            <person name="Knight R."/>
            <person name="Edlund A."/>
        </authorList>
    </citation>
    <scope>NUCLEOTIDE SEQUENCE</scope>
    <source>
        <strain evidence="1">JCVI_38_bin.19</strain>
    </source>
</reference>
<organism evidence="1 2">
    <name type="scientific">Oribacterium sinus</name>
    <dbReference type="NCBI Taxonomy" id="237576"/>
    <lineage>
        <taxon>Bacteria</taxon>
        <taxon>Bacillati</taxon>
        <taxon>Bacillota</taxon>
        <taxon>Clostridia</taxon>
        <taxon>Lachnospirales</taxon>
        <taxon>Lachnospiraceae</taxon>
        <taxon>Oribacterium</taxon>
    </lineage>
</organism>
<dbReference type="Proteomes" id="UP000775770">
    <property type="component" value="Unassembled WGS sequence"/>
</dbReference>
<evidence type="ECO:0000313" key="2">
    <source>
        <dbReference type="Proteomes" id="UP000775770"/>
    </source>
</evidence>
<dbReference type="EMBL" id="JABZRA010000180">
    <property type="protein sequence ID" value="MBF1273574.1"/>
    <property type="molecule type" value="Genomic_DNA"/>
</dbReference>
<protein>
    <submittedName>
        <fullName evidence="1">Tetratricopeptide repeat protein</fullName>
    </submittedName>
</protein>
<dbReference type="InterPro" id="IPR011990">
    <property type="entry name" value="TPR-like_helical_dom_sf"/>
</dbReference>
<evidence type="ECO:0000313" key="1">
    <source>
        <dbReference type="EMBL" id="MBF1273574.1"/>
    </source>
</evidence>
<comment type="caution">
    <text evidence="1">The sequence shown here is derived from an EMBL/GenBank/DDBJ whole genome shotgun (WGS) entry which is preliminary data.</text>
</comment>
<name>A0A930DLU3_9FIRM</name>